<organism evidence="6 7">
    <name type="scientific">Azospirillum endophyticum</name>
    <dbReference type="NCBI Taxonomy" id="2800326"/>
    <lineage>
        <taxon>Bacteria</taxon>
        <taxon>Pseudomonadati</taxon>
        <taxon>Pseudomonadota</taxon>
        <taxon>Alphaproteobacteria</taxon>
        <taxon>Rhodospirillales</taxon>
        <taxon>Azospirillaceae</taxon>
        <taxon>Azospirillum</taxon>
    </lineage>
</organism>
<dbReference type="NCBIfam" id="TIGR04448">
    <property type="entry name" value="creatininase"/>
    <property type="match status" value="1"/>
</dbReference>
<keyword evidence="4" id="KW-0862">Zinc</keyword>
<dbReference type="Gene3D" id="3.40.50.10310">
    <property type="entry name" value="Creatininase"/>
    <property type="match status" value="1"/>
</dbReference>
<protein>
    <submittedName>
        <fullName evidence="6">Creatininase</fullName>
        <ecNumber evidence="6">3.5.2.10</ecNumber>
    </submittedName>
</protein>
<evidence type="ECO:0000256" key="4">
    <source>
        <dbReference type="ARBA" id="ARBA00022833"/>
    </source>
</evidence>
<evidence type="ECO:0000313" key="6">
    <source>
        <dbReference type="EMBL" id="MBK1840532.1"/>
    </source>
</evidence>
<evidence type="ECO:0000256" key="3">
    <source>
        <dbReference type="ARBA" id="ARBA00022801"/>
    </source>
</evidence>
<dbReference type="RefSeq" id="WP_200197156.1">
    <property type="nucleotide sequence ID" value="NZ_JAENHM010000064.1"/>
</dbReference>
<dbReference type="InterPro" id="IPR031034">
    <property type="entry name" value="Creatininase"/>
</dbReference>
<keyword evidence="7" id="KW-1185">Reference proteome</keyword>
<dbReference type="InterPro" id="IPR003785">
    <property type="entry name" value="Creatininase/forma_Hydrolase"/>
</dbReference>
<evidence type="ECO:0000313" key="7">
    <source>
        <dbReference type="Proteomes" id="UP000652760"/>
    </source>
</evidence>
<dbReference type="SUPFAM" id="SSF102215">
    <property type="entry name" value="Creatininase"/>
    <property type="match status" value="1"/>
</dbReference>
<dbReference type="EC" id="3.5.2.10" evidence="6"/>
<name>A0ABS1FAS1_9PROT</name>
<comment type="caution">
    <text evidence="6">The sequence shown here is derived from an EMBL/GenBank/DDBJ whole genome shotgun (WGS) entry which is preliminary data.</text>
</comment>
<evidence type="ECO:0000256" key="5">
    <source>
        <dbReference type="ARBA" id="ARBA00024029"/>
    </source>
</evidence>
<dbReference type="InterPro" id="IPR024087">
    <property type="entry name" value="Creatininase-like_sf"/>
</dbReference>
<sequence>MVDSVFMAELSWPEFAAKVKEGVIVFLPLGATEQHGPHMAMNVDVVLPTAVCERVARNVGGIVAPPVPYGYKSQPRSGGGEGFPGTTSLDAHTFSLVVRDVIRSLGHDGVRNLVVVIGHFENAWPSVEGVHLALRELRRDGIDDMQVMRLEYWDFVGRDTLDTLFPDGFPGTDLEHASLLETSLMLLLRPELVDMSKVPTDGPARFPTYDRYPVPEGFVPASGVLARAQGASAEKGRLLLDDHVARITKAVASEFGRPETGV</sequence>
<keyword evidence="3 6" id="KW-0378">Hydrolase</keyword>
<dbReference type="PANTHER" id="PTHR35005">
    <property type="entry name" value="3-DEHYDRO-SCYLLO-INOSOSE HYDROLASE"/>
    <property type="match status" value="1"/>
</dbReference>
<keyword evidence="2" id="KW-0479">Metal-binding</keyword>
<dbReference type="EMBL" id="JAENHM010000064">
    <property type="protein sequence ID" value="MBK1840532.1"/>
    <property type="molecule type" value="Genomic_DNA"/>
</dbReference>
<gene>
    <name evidence="6" type="ORF">JHL17_24315</name>
</gene>
<dbReference type="Pfam" id="PF02633">
    <property type="entry name" value="Creatininase"/>
    <property type="match status" value="1"/>
</dbReference>
<accession>A0ABS1FAS1</accession>
<evidence type="ECO:0000256" key="1">
    <source>
        <dbReference type="ARBA" id="ARBA00001947"/>
    </source>
</evidence>
<dbReference type="GO" id="GO:0047789">
    <property type="term" value="F:creatininase activity"/>
    <property type="evidence" value="ECO:0007669"/>
    <property type="project" value="UniProtKB-EC"/>
</dbReference>
<comment type="similarity">
    <text evidence="5">Belongs to the creatininase superfamily.</text>
</comment>
<proteinExistence type="inferred from homology"/>
<evidence type="ECO:0000256" key="2">
    <source>
        <dbReference type="ARBA" id="ARBA00022723"/>
    </source>
</evidence>
<comment type="cofactor">
    <cofactor evidence="1">
        <name>Zn(2+)</name>
        <dbReference type="ChEBI" id="CHEBI:29105"/>
    </cofactor>
</comment>
<reference evidence="7" key="1">
    <citation type="submission" date="2021-01" db="EMBL/GenBank/DDBJ databases">
        <title>Genome public.</title>
        <authorList>
            <person name="Liu C."/>
            <person name="Sun Q."/>
        </authorList>
    </citation>
    <scope>NUCLEOTIDE SEQUENCE [LARGE SCALE GENOMIC DNA]</scope>
    <source>
        <strain evidence="7">YIM B02556</strain>
    </source>
</reference>
<dbReference type="Proteomes" id="UP000652760">
    <property type="component" value="Unassembled WGS sequence"/>
</dbReference>
<dbReference type="PANTHER" id="PTHR35005:SF1">
    <property type="entry name" value="2-AMINO-5-FORMYLAMINO-6-RIBOSYLAMINOPYRIMIDIN-4(3H)-ONE 5'-MONOPHOSPHATE DEFORMYLASE"/>
    <property type="match status" value="1"/>
</dbReference>